<evidence type="ECO:0000256" key="1">
    <source>
        <dbReference type="SAM" id="MobiDB-lite"/>
    </source>
</evidence>
<evidence type="ECO:0000313" key="2">
    <source>
        <dbReference type="EMBL" id="KAK4460049.1"/>
    </source>
</evidence>
<feature type="region of interest" description="Disordered" evidence="1">
    <location>
        <begin position="283"/>
        <end position="308"/>
    </location>
</feature>
<name>A0AAV9HIQ6_9PEZI</name>
<comment type="caution">
    <text evidence="2">The sequence shown here is derived from an EMBL/GenBank/DDBJ whole genome shotgun (WGS) entry which is preliminary data.</text>
</comment>
<dbReference type="AlphaFoldDB" id="A0AAV9HIQ6"/>
<feature type="compositionally biased region" description="Low complexity" evidence="1">
    <location>
        <begin position="27"/>
        <end position="36"/>
    </location>
</feature>
<dbReference type="Proteomes" id="UP001321749">
    <property type="component" value="Unassembled WGS sequence"/>
</dbReference>
<reference evidence="2" key="1">
    <citation type="journal article" date="2023" name="Mol. Phylogenet. Evol.">
        <title>Genome-scale phylogeny and comparative genomics of the fungal order Sordariales.</title>
        <authorList>
            <person name="Hensen N."/>
            <person name="Bonometti L."/>
            <person name="Westerberg I."/>
            <person name="Brannstrom I.O."/>
            <person name="Guillou S."/>
            <person name="Cros-Aarteil S."/>
            <person name="Calhoun S."/>
            <person name="Haridas S."/>
            <person name="Kuo A."/>
            <person name="Mondo S."/>
            <person name="Pangilinan J."/>
            <person name="Riley R."/>
            <person name="LaButti K."/>
            <person name="Andreopoulos B."/>
            <person name="Lipzen A."/>
            <person name="Chen C."/>
            <person name="Yan M."/>
            <person name="Daum C."/>
            <person name="Ng V."/>
            <person name="Clum A."/>
            <person name="Steindorff A."/>
            <person name="Ohm R.A."/>
            <person name="Martin F."/>
            <person name="Silar P."/>
            <person name="Natvig D.O."/>
            <person name="Lalanne C."/>
            <person name="Gautier V."/>
            <person name="Ament-Velasquez S.L."/>
            <person name="Kruys A."/>
            <person name="Hutchinson M.I."/>
            <person name="Powell A.J."/>
            <person name="Barry K."/>
            <person name="Miller A.N."/>
            <person name="Grigoriev I.V."/>
            <person name="Debuchy R."/>
            <person name="Gladieux P."/>
            <person name="Hiltunen Thoren M."/>
            <person name="Johannesson H."/>
        </authorList>
    </citation>
    <scope>NUCLEOTIDE SEQUENCE</scope>
    <source>
        <strain evidence="2">PSN324</strain>
    </source>
</reference>
<feature type="region of interest" description="Disordered" evidence="1">
    <location>
        <begin position="212"/>
        <end position="251"/>
    </location>
</feature>
<proteinExistence type="predicted"/>
<sequence length="308" mass="32297">MTSPNPSRPGSAAAGLYPPSIPPSPRPSVAARASRSSLRREIEAHDPAQFSRPASAVPHPLGATLDENHRPPSSPSPLAAQPVAPGPPAFSPLFTLLTSTSHSSSQQTVHHPTVRYIFEDDDPETLTAELAQHHRDYPSEAGDADINNGGTDRAVILDMEHTADGSGFEVVWASSLSPDWAVTSANLSTMEGGVGGSGGGLVLKIEGVSLDSSSGPAAMGRTQSPDTELHSSGGSTGRQQPNHGQSNTDEYNSLLQDFERRMAVLRKVTEAGAERQKLLREQEAMAAEASAAHFLQGPGGAQDVKQQP</sequence>
<evidence type="ECO:0000313" key="3">
    <source>
        <dbReference type="Proteomes" id="UP001321749"/>
    </source>
</evidence>
<reference evidence="2" key="2">
    <citation type="submission" date="2023-06" db="EMBL/GenBank/DDBJ databases">
        <authorList>
            <consortium name="Lawrence Berkeley National Laboratory"/>
            <person name="Mondo S.J."/>
            <person name="Hensen N."/>
            <person name="Bonometti L."/>
            <person name="Westerberg I."/>
            <person name="Brannstrom I.O."/>
            <person name="Guillou S."/>
            <person name="Cros-Aarteil S."/>
            <person name="Calhoun S."/>
            <person name="Haridas S."/>
            <person name="Kuo A."/>
            <person name="Pangilinan J."/>
            <person name="Riley R."/>
            <person name="Labutti K."/>
            <person name="Andreopoulos B."/>
            <person name="Lipzen A."/>
            <person name="Chen C."/>
            <person name="Yanf M."/>
            <person name="Daum C."/>
            <person name="Ng V."/>
            <person name="Clum A."/>
            <person name="Steindorff A."/>
            <person name="Ohm R."/>
            <person name="Martin F."/>
            <person name="Silar P."/>
            <person name="Natvig D."/>
            <person name="Lalanne C."/>
            <person name="Gautier V."/>
            <person name="Ament-Velasquez S.L."/>
            <person name="Kruys A."/>
            <person name="Hutchinson M.I."/>
            <person name="Powell A.J."/>
            <person name="Barry K."/>
            <person name="Miller A.N."/>
            <person name="Grigoriev I.V."/>
            <person name="Debuchy R."/>
            <person name="Gladieux P."/>
            <person name="Thoren M.H."/>
            <person name="Johannesson H."/>
        </authorList>
    </citation>
    <scope>NUCLEOTIDE SEQUENCE</scope>
    <source>
        <strain evidence="2">PSN324</strain>
    </source>
</reference>
<dbReference type="EMBL" id="MU865021">
    <property type="protein sequence ID" value="KAK4460049.1"/>
    <property type="molecule type" value="Genomic_DNA"/>
</dbReference>
<organism evidence="2 3">
    <name type="scientific">Cladorrhinum samala</name>
    <dbReference type="NCBI Taxonomy" id="585594"/>
    <lineage>
        <taxon>Eukaryota</taxon>
        <taxon>Fungi</taxon>
        <taxon>Dikarya</taxon>
        <taxon>Ascomycota</taxon>
        <taxon>Pezizomycotina</taxon>
        <taxon>Sordariomycetes</taxon>
        <taxon>Sordariomycetidae</taxon>
        <taxon>Sordariales</taxon>
        <taxon>Podosporaceae</taxon>
        <taxon>Cladorrhinum</taxon>
    </lineage>
</organism>
<accession>A0AAV9HIQ6</accession>
<keyword evidence="3" id="KW-1185">Reference proteome</keyword>
<gene>
    <name evidence="2" type="ORF">QBC42DRAFT_273232</name>
</gene>
<feature type="region of interest" description="Disordered" evidence="1">
    <location>
        <begin position="1"/>
        <end position="85"/>
    </location>
</feature>
<protein>
    <submittedName>
        <fullName evidence="2">Uncharacterized protein</fullName>
    </submittedName>
</protein>